<evidence type="ECO:0000256" key="1">
    <source>
        <dbReference type="ARBA" id="ARBA00006217"/>
    </source>
</evidence>
<dbReference type="SUPFAM" id="SSF53056">
    <property type="entry name" value="beta-carbonic anhydrase, cab"/>
    <property type="match status" value="1"/>
</dbReference>
<dbReference type="GO" id="GO:0008270">
    <property type="term" value="F:zinc ion binding"/>
    <property type="evidence" value="ECO:0007669"/>
    <property type="project" value="InterPro"/>
</dbReference>
<organism evidence="3 4">
    <name type="scientific">Gimesia maris</name>
    <dbReference type="NCBI Taxonomy" id="122"/>
    <lineage>
        <taxon>Bacteria</taxon>
        <taxon>Pseudomonadati</taxon>
        <taxon>Planctomycetota</taxon>
        <taxon>Planctomycetia</taxon>
        <taxon>Planctomycetales</taxon>
        <taxon>Planctomycetaceae</taxon>
        <taxon>Gimesia</taxon>
    </lineage>
</organism>
<dbReference type="InterPro" id="IPR036874">
    <property type="entry name" value="Carbonic_anhydrase_sf"/>
</dbReference>
<comment type="caution">
    <text evidence="3">The sequence shown here is derived from an EMBL/GenBank/DDBJ whole genome shotgun (WGS) entry which is preliminary data.</text>
</comment>
<accession>A0A3D3QZ51</accession>
<reference evidence="3 4" key="1">
    <citation type="journal article" date="2018" name="Nat. Biotechnol.">
        <title>A standardized bacterial taxonomy based on genome phylogeny substantially revises the tree of life.</title>
        <authorList>
            <person name="Parks D.H."/>
            <person name="Chuvochina M."/>
            <person name="Waite D.W."/>
            <person name="Rinke C."/>
            <person name="Skarshewski A."/>
            <person name="Chaumeil P.A."/>
            <person name="Hugenholtz P."/>
        </authorList>
    </citation>
    <scope>NUCLEOTIDE SEQUENCE [LARGE SCALE GENOMIC DNA]</scope>
    <source>
        <strain evidence="3">UBA9375</strain>
    </source>
</reference>
<feature type="region of interest" description="Disordered" evidence="2">
    <location>
        <begin position="22"/>
        <end position="41"/>
    </location>
</feature>
<proteinExistence type="inferred from homology"/>
<dbReference type="InterPro" id="IPR001765">
    <property type="entry name" value="Carbonic_anhydrase"/>
</dbReference>
<gene>
    <name evidence="3" type="ORF">DIT97_01830</name>
</gene>
<evidence type="ECO:0000313" key="4">
    <source>
        <dbReference type="Proteomes" id="UP000263642"/>
    </source>
</evidence>
<evidence type="ECO:0000313" key="3">
    <source>
        <dbReference type="EMBL" id="HCO21855.1"/>
    </source>
</evidence>
<dbReference type="Gene3D" id="3.40.1050.10">
    <property type="entry name" value="Carbonic anhydrase"/>
    <property type="match status" value="1"/>
</dbReference>
<dbReference type="EMBL" id="DQAY01000014">
    <property type="protein sequence ID" value="HCO21855.1"/>
    <property type="molecule type" value="Genomic_DNA"/>
</dbReference>
<dbReference type="AlphaFoldDB" id="A0A3D3QZ51"/>
<dbReference type="GO" id="GO:0004089">
    <property type="term" value="F:carbonate dehydratase activity"/>
    <property type="evidence" value="ECO:0007669"/>
    <property type="project" value="InterPro"/>
</dbReference>
<name>A0A3D3QZ51_9PLAN</name>
<dbReference type="Pfam" id="PF00484">
    <property type="entry name" value="Pro_CA"/>
    <property type="match status" value="1"/>
</dbReference>
<dbReference type="Proteomes" id="UP000263642">
    <property type="component" value="Unassembled WGS sequence"/>
</dbReference>
<evidence type="ECO:0000256" key="2">
    <source>
        <dbReference type="SAM" id="MobiDB-lite"/>
    </source>
</evidence>
<comment type="similarity">
    <text evidence="1">Belongs to the beta-class carbonic anhydrase family.</text>
</comment>
<feature type="non-terminal residue" evidence="3">
    <location>
        <position position="1"/>
    </location>
</feature>
<evidence type="ECO:0008006" key="5">
    <source>
        <dbReference type="Google" id="ProtNLM"/>
    </source>
</evidence>
<protein>
    <recommendedName>
        <fullName evidence="5">Carbonic anhydrase</fullName>
    </recommendedName>
</protein>
<sequence>FLVAGALAASLRWPLAGAALDKTPDSGTHKHVGQATDADNDLPAQLRELKARGSTLEAALRKRYPGTVGKDASGDKGMVAMDGGGMAMMGRIRPAIELVDRQQEREQRVAAAIKANTRASVKLLRQVSSIAAATNTKNVKVVGAVYQVDSGIITFLEE</sequence>